<sequence>MEHLHSRALRIARTVVVQTWPVFENKKAASCLGPSRMTVSLRVLIRTASAGAVQWASSAYNHPMEYQLVIKFWRKSLADEAFLAAIEGKLKEALGNAVELEGYDVSPKEINLFMLASDPRLSFRRAKDVLEGLGVLNGVSAGFRVVGGNSFTSVWPLRATRKFRLP</sequence>
<reference evidence="1 2" key="1">
    <citation type="submission" date="2024-06" db="EMBL/GenBank/DDBJ databases">
        <title>Sorghum-associated microbial communities from plants grown in Nebraska, USA.</title>
        <authorList>
            <person name="Schachtman D."/>
        </authorList>
    </citation>
    <scope>NUCLEOTIDE SEQUENCE [LARGE SCALE GENOMIC DNA]</scope>
    <source>
        <strain evidence="1 2">1073</strain>
    </source>
</reference>
<gene>
    <name evidence="1" type="ORF">ABIC75_004343</name>
</gene>
<protein>
    <submittedName>
        <fullName evidence="1">Uncharacterized protein</fullName>
    </submittedName>
</protein>
<comment type="caution">
    <text evidence="1">The sequence shown here is derived from an EMBL/GenBank/DDBJ whole genome shotgun (WGS) entry which is preliminary data.</text>
</comment>
<dbReference type="Proteomes" id="UP001549184">
    <property type="component" value="Unassembled WGS sequence"/>
</dbReference>
<dbReference type="EMBL" id="JBEPMU010000007">
    <property type="protein sequence ID" value="MET3654595.1"/>
    <property type="molecule type" value="Genomic_DNA"/>
</dbReference>
<organism evidence="1 2">
    <name type="scientific">Dyella japonica</name>
    <dbReference type="NCBI Taxonomy" id="231455"/>
    <lineage>
        <taxon>Bacteria</taxon>
        <taxon>Pseudomonadati</taxon>
        <taxon>Pseudomonadota</taxon>
        <taxon>Gammaproteobacteria</taxon>
        <taxon>Lysobacterales</taxon>
        <taxon>Rhodanobacteraceae</taxon>
        <taxon>Dyella</taxon>
    </lineage>
</organism>
<accession>A0ABV2K1W4</accession>
<evidence type="ECO:0000313" key="2">
    <source>
        <dbReference type="Proteomes" id="UP001549184"/>
    </source>
</evidence>
<keyword evidence="2" id="KW-1185">Reference proteome</keyword>
<evidence type="ECO:0000313" key="1">
    <source>
        <dbReference type="EMBL" id="MET3654595.1"/>
    </source>
</evidence>
<name>A0ABV2K1W4_9GAMM</name>
<proteinExistence type="predicted"/>